<evidence type="ECO:0000256" key="5">
    <source>
        <dbReference type="SAM" id="Coils"/>
    </source>
</evidence>
<evidence type="ECO:0000256" key="3">
    <source>
        <dbReference type="ARBA" id="ARBA00023054"/>
    </source>
</evidence>
<evidence type="ECO:0000256" key="4">
    <source>
        <dbReference type="ARBA" id="ARBA00023172"/>
    </source>
</evidence>
<feature type="transmembrane region" description="Helical" evidence="6">
    <location>
        <begin position="6"/>
        <end position="25"/>
    </location>
</feature>
<comment type="similarity">
    <text evidence="2">Belongs to the RmuC family.</text>
</comment>
<feature type="coiled-coil region" evidence="5">
    <location>
        <begin position="33"/>
        <end position="102"/>
    </location>
</feature>
<evidence type="ECO:0000313" key="7">
    <source>
        <dbReference type="EMBL" id="OAT79405.1"/>
    </source>
</evidence>
<gene>
    <name evidence="7" type="ORF">A6M21_01350</name>
</gene>
<dbReference type="AlphaFoldDB" id="A0A1B7LAQ1"/>
<protein>
    <submittedName>
        <fullName evidence="7">Recombinase RmuC</fullName>
    </submittedName>
</protein>
<comment type="caution">
    <text evidence="7">The sequence shown here is derived from an EMBL/GenBank/DDBJ whole genome shotgun (WGS) entry which is preliminary data.</text>
</comment>
<proteinExistence type="inferred from homology"/>
<keyword evidence="8" id="KW-1185">Reference proteome</keyword>
<keyword evidence="4" id="KW-0233">DNA recombination</keyword>
<dbReference type="Proteomes" id="UP000078532">
    <property type="component" value="Unassembled WGS sequence"/>
</dbReference>
<keyword evidence="3 5" id="KW-0175">Coiled coil</keyword>
<evidence type="ECO:0000256" key="1">
    <source>
        <dbReference type="ARBA" id="ARBA00003416"/>
    </source>
</evidence>
<organism evidence="7 8">
    <name type="scientific">Desulfotomaculum copahuensis</name>
    <dbReference type="NCBI Taxonomy" id="1838280"/>
    <lineage>
        <taxon>Bacteria</taxon>
        <taxon>Bacillati</taxon>
        <taxon>Bacillota</taxon>
        <taxon>Clostridia</taxon>
        <taxon>Eubacteriales</taxon>
        <taxon>Desulfotomaculaceae</taxon>
        <taxon>Desulfotomaculum</taxon>
    </lineage>
</organism>
<comment type="function">
    <text evidence="1">Involved in DNA recombination.</text>
</comment>
<dbReference type="PANTHER" id="PTHR30563">
    <property type="entry name" value="DNA RECOMBINATION PROTEIN RMUC"/>
    <property type="match status" value="1"/>
</dbReference>
<name>A0A1B7LAQ1_9FIRM</name>
<dbReference type="EMBL" id="LYVF01000197">
    <property type="protein sequence ID" value="OAT79405.1"/>
    <property type="molecule type" value="Genomic_DNA"/>
</dbReference>
<accession>A0A1B7LAQ1</accession>
<reference evidence="7 8" key="1">
    <citation type="submission" date="2016-04" db="EMBL/GenBank/DDBJ databases">
        <authorList>
            <person name="Evans L.H."/>
            <person name="Alamgir A."/>
            <person name="Owens N."/>
            <person name="Weber N.D."/>
            <person name="Virtaneva K."/>
            <person name="Barbian K."/>
            <person name="Babar A."/>
            <person name="Rosenke K."/>
        </authorList>
    </citation>
    <scope>NUCLEOTIDE SEQUENCE [LARGE SCALE GENOMIC DNA]</scope>
    <source>
        <strain evidence="7 8">LMa1</strain>
    </source>
</reference>
<keyword evidence="6" id="KW-0472">Membrane</keyword>
<evidence type="ECO:0000256" key="2">
    <source>
        <dbReference type="ARBA" id="ARBA00009840"/>
    </source>
</evidence>
<dbReference type="Pfam" id="PF02646">
    <property type="entry name" value="RmuC"/>
    <property type="match status" value="1"/>
</dbReference>
<sequence length="456" mass="50250">MYVIYFIAGLFLGACAGWFLAGVRLRAVMTERMLAAEGNAKAAAEVNAELRRQMEQGQEELDRVRAQLAREQEARVKAETALVEARNNLDEQKQLLAVATDRLADTFKSLSADALRSNNQSFLQLAGQALENVVQQARGDLQLRQEAIDGLIKPLKEELVRYGTQVRAMENIRQEAYGSLQRQLEELSRTHRQLQKETGQLVGALKSPQVRGRWGEITLRRVVEVAGMSPYCDFTEQVSLATEDGRKRPDLVVKLPGGRTVVVDAKVPLQAYMEALEAGDDSGRRGALLRHAQSVRVHMQSLGSKAYWSQFTPSPDFVVLFLPGESFFSAALEQDRSLIEDGVSSRVILTTPTTLIALLRTVALSWQQQQMAENARLIAQAGAGLYERLCIFAGHLVKIHDGLNKAVQSYNSAVGSWEGRVVPGVRKLKELGAGVPGRELAPVVPVETSLRQPAAE</sequence>
<keyword evidence="6" id="KW-0812">Transmembrane</keyword>
<dbReference type="InterPro" id="IPR003798">
    <property type="entry name" value="DNA_recombination_RmuC"/>
</dbReference>
<keyword evidence="6" id="KW-1133">Transmembrane helix</keyword>
<dbReference type="PANTHER" id="PTHR30563:SF0">
    <property type="entry name" value="DNA RECOMBINATION PROTEIN RMUC"/>
    <property type="match status" value="1"/>
</dbReference>
<dbReference type="GO" id="GO:0006310">
    <property type="term" value="P:DNA recombination"/>
    <property type="evidence" value="ECO:0007669"/>
    <property type="project" value="UniProtKB-KW"/>
</dbReference>
<evidence type="ECO:0000256" key="6">
    <source>
        <dbReference type="SAM" id="Phobius"/>
    </source>
</evidence>
<dbReference type="RefSeq" id="WP_066671507.1">
    <property type="nucleotide sequence ID" value="NZ_LYVF01000197.1"/>
</dbReference>
<evidence type="ECO:0000313" key="8">
    <source>
        <dbReference type="Proteomes" id="UP000078532"/>
    </source>
</evidence>